<evidence type="ECO:0000256" key="3">
    <source>
        <dbReference type="ARBA" id="ARBA00022989"/>
    </source>
</evidence>
<feature type="transmembrane region" description="Helical" evidence="7">
    <location>
        <begin position="194"/>
        <end position="217"/>
    </location>
</feature>
<accession>A0A6A6F025</accession>
<dbReference type="Pfam" id="PF20684">
    <property type="entry name" value="Fung_rhodopsin"/>
    <property type="match status" value="1"/>
</dbReference>
<feature type="transmembrane region" description="Helical" evidence="7">
    <location>
        <begin position="229"/>
        <end position="253"/>
    </location>
</feature>
<feature type="transmembrane region" description="Helical" evidence="7">
    <location>
        <begin position="33"/>
        <end position="53"/>
    </location>
</feature>
<dbReference type="OrthoDB" id="5429740at2759"/>
<keyword evidence="4 7" id="KW-0472">Membrane</keyword>
<evidence type="ECO:0000256" key="2">
    <source>
        <dbReference type="ARBA" id="ARBA00022692"/>
    </source>
</evidence>
<comment type="subcellular location">
    <subcellularLocation>
        <location evidence="1">Membrane</location>
        <topology evidence="1">Multi-pass membrane protein</topology>
    </subcellularLocation>
</comment>
<dbReference type="PANTHER" id="PTHR33048:SF129">
    <property type="entry name" value="INTEGRAL MEMBRANE PROTEIN-RELATED"/>
    <property type="match status" value="1"/>
</dbReference>
<keyword evidence="2 7" id="KW-0812">Transmembrane</keyword>
<feature type="domain" description="Rhodopsin" evidence="8">
    <location>
        <begin position="48"/>
        <end position="293"/>
    </location>
</feature>
<gene>
    <name evidence="9" type="ORF">CERZMDRAFT_102763</name>
</gene>
<feature type="transmembrane region" description="Helical" evidence="7">
    <location>
        <begin position="65"/>
        <end position="85"/>
    </location>
</feature>
<evidence type="ECO:0000313" key="10">
    <source>
        <dbReference type="Proteomes" id="UP000799539"/>
    </source>
</evidence>
<dbReference type="InterPro" id="IPR052337">
    <property type="entry name" value="SAT4-like"/>
</dbReference>
<keyword evidence="10" id="KW-1185">Reference proteome</keyword>
<evidence type="ECO:0000256" key="7">
    <source>
        <dbReference type="SAM" id="Phobius"/>
    </source>
</evidence>
<sequence>MPGNIINLTPADIAQWPAPNYDDPHRRHWLPPYAVTLCSAATLMVATRLWIRARKHAGGLGLDDILLVCGWLCLLWFTALAIINSEVYMTSRHMWDIPIATYESIALVTWIAELAFLLCSCFTKVSVLMFYRRLVDLTVSKYWIWTVMCAISFTIAYSLAFILLLVFNCSPTEAYWKSFNPSWKVEYTCVDTTVVNLLAGVLSIVSDLYSVILPCLMTRHLRLPAAQKLGLFLVFSLGLLAVLASSVRTYWLYKVGHSSDVSTSIFYVFIWAQLELSLGIMCTSLPSLRVLLREYLSNPFSNFGGTLPSTRRPRMSDEVRIIREQGIMGVSSADLENQRVHYKPKHTPHSSTSTCDDNDVTGVKAPDAHETTTTRASWTNGILYLVTTPEQYESYNLHNMEKYRKSTHTRENSRSTKTQSGSSRKEISISERALSSQELDVSERSWFDSKD</sequence>
<evidence type="ECO:0000256" key="1">
    <source>
        <dbReference type="ARBA" id="ARBA00004141"/>
    </source>
</evidence>
<proteinExistence type="inferred from homology"/>
<feature type="transmembrane region" description="Helical" evidence="7">
    <location>
        <begin position="142"/>
        <end position="167"/>
    </location>
</feature>
<dbReference type="InterPro" id="IPR049326">
    <property type="entry name" value="Rhodopsin_dom_fungi"/>
</dbReference>
<feature type="compositionally biased region" description="Basic and acidic residues" evidence="6">
    <location>
        <begin position="441"/>
        <end position="451"/>
    </location>
</feature>
<dbReference type="EMBL" id="ML992707">
    <property type="protein sequence ID" value="KAF2207066.1"/>
    <property type="molecule type" value="Genomic_DNA"/>
</dbReference>
<evidence type="ECO:0000256" key="4">
    <source>
        <dbReference type="ARBA" id="ARBA00023136"/>
    </source>
</evidence>
<evidence type="ECO:0000313" key="9">
    <source>
        <dbReference type="EMBL" id="KAF2207066.1"/>
    </source>
</evidence>
<dbReference type="Proteomes" id="UP000799539">
    <property type="component" value="Unassembled WGS sequence"/>
</dbReference>
<dbReference type="AlphaFoldDB" id="A0A6A6F025"/>
<organism evidence="9 10">
    <name type="scientific">Cercospora zeae-maydis SCOH1-5</name>
    <dbReference type="NCBI Taxonomy" id="717836"/>
    <lineage>
        <taxon>Eukaryota</taxon>
        <taxon>Fungi</taxon>
        <taxon>Dikarya</taxon>
        <taxon>Ascomycota</taxon>
        <taxon>Pezizomycotina</taxon>
        <taxon>Dothideomycetes</taxon>
        <taxon>Dothideomycetidae</taxon>
        <taxon>Mycosphaerellales</taxon>
        <taxon>Mycosphaerellaceae</taxon>
        <taxon>Cercospora</taxon>
    </lineage>
</organism>
<evidence type="ECO:0000259" key="8">
    <source>
        <dbReference type="Pfam" id="PF20684"/>
    </source>
</evidence>
<keyword evidence="3 7" id="KW-1133">Transmembrane helix</keyword>
<feature type="transmembrane region" description="Helical" evidence="7">
    <location>
        <begin position="265"/>
        <end position="288"/>
    </location>
</feature>
<comment type="similarity">
    <text evidence="5">Belongs to the SAT4 family.</text>
</comment>
<feature type="region of interest" description="Disordered" evidence="6">
    <location>
        <begin position="341"/>
        <end position="372"/>
    </location>
</feature>
<dbReference type="PANTHER" id="PTHR33048">
    <property type="entry name" value="PTH11-LIKE INTEGRAL MEMBRANE PROTEIN (AFU_ORTHOLOGUE AFUA_5G11245)"/>
    <property type="match status" value="1"/>
</dbReference>
<feature type="compositionally biased region" description="Basic and acidic residues" evidence="6">
    <location>
        <begin position="404"/>
        <end position="414"/>
    </location>
</feature>
<evidence type="ECO:0000256" key="5">
    <source>
        <dbReference type="ARBA" id="ARBA00038359"/>
    </source>
</evidence>
<protein>
    <recommendedName>
        <fullName evidence="8">Rhodopsin domain-containing protein</fullName>
    </recommendedName>
</protein>
<feature type="transmembrane region" description="Helical" evidence="7">
    <location>
        <begin position="105"/>
        <end position="130"/>
    </location>
</feature>
<reference evidence="9" key="1">
    <citation type="journal article" date="2020" name="Stud. Mycol.">
        <title>101 Dothideomycetes genomes: a test case for predicting lifestyles and emergence of pathogens.</title>
        <authorList>
            <person name="Haridas S."/>
            <person name="Albert R."/>
            <person name="Binder M."/>
            <person name="Bloem J."/>
            <person name="Labutti K."/>
            <person name="Salamov A."/>
            <person name="Andreopoulos B."/>
            <person name="Baker S."/>
            <person name="Barry K."/>
            <person name="Bills G."/>
            <person name="Bluhm B."/>
            <person name="Cannon C."/>
            <person name="Castanera R."/>
            <person name="Culley D."/>
            <person name="Daum C."/>
            <person name="Ezra D."/>
            <person name="Gonzalez J."/>
            <person name="Henrissat B."/>
            <person name="Kuo A."/>
            <person name="Liang C."/>
            <person name="Lipzen A."/>
            <person name="Lutzoni F."/>
            <person name="Magnuson J."/>
            <person name="Mondo S."/>
            <person name="Nolan M."/>
            <person name="Ohm R."/>
            <person name="Pangilinan J."/>
            <person name="Park H.-J."/>
            <person name="Ramirez L."/>
            <person name="Alfaro M."/>
            <person name="Sun H."/>
            <person name="Tritt A."/>
            <person name="Yoshinaga Y."/>
            <person name="Zwiers L.-H."/>
            <person name="Turgeon B."/>
            <person name="Goodwin S."/>
            <person name="Spatafora J."/>
            <person name="Crous P."/>
            <person name="Grigoriev I."/>
        </authorList>
    </citation>
    <scope>NUCLEOTIDE SEQUENCE</scope>
    <source>
        <strain evidence="9">SCOH1-5</strain>
    </source>
</reference>
<evidence type="ECO:0000256" key="6">
    <source>
        <dbReference type="SAM" id="MobiDB-lite"/>
    </source>
</evidence>
<feature type="region of interest" description="Disordered" evidence="6">
    <location>
        <begin position="404"/>
        <end position="451"/>
    </location>
</feature>
<name>A0A6A6F025_9PEZI</name>
<dbReference type="GO" id="GO:0016020">
    <property type="term" value="C:membrane"/>
    <property type="evidence" value="ECO:0007669"/>
    <property type="project" value="UniProtKB-SubCell"/>
</dbReference>